<feature type="modified residue" description="N6-(pyridoxal phosphate)lysine" evidence="6">
    <location>
        <position position="242"/>
    </location>
</feature>
<keyword evidence="10" id="KW-1185">Reference proteome</keyword>
<dbReference type="InterPro" id="IPR015424">
    <property type="entry name" value="PyrdxlP-dep_Trfase"/>
</dbReference>
<feature type="site" description="Plays an important role in substrate specificity" evidence="6">
    <location>
        <position position="241"/>
    </location>
</feature>
<comment type="caution">
    <text evidence="6">Lacks conserved residue(s) required for the propagation of feature annotation.</text>
</comment>
<reference evidence="9" key="2">
    <citation type="journal article" date="2023" name="ISME Commun">
        <title>Characterization of a bloom-associated alphaproteobacterial lineage, 'Candidatus Phycosocius': insights into freshwater algal-bacterial interactions.</title>
        <authorList>
            <person name="Tanabe Y."/>
            <person name="Yamaguchi H."/>
            <person name="Yoshida M."/>
            <person name="Kai A."/>
            <person name="Okazaki Y."/>
        </authorList>
    </citation>
    <scope>NUCLEOTIDE SEQUENCE</scope>
    <source>
        <strain evidence="9">BOTRYCO-1</strain>
    </source>
</reference>
<dbReference type="PIRSF" id="PIRSF000412">
    <property type="entry name" value="SHMT"/>
    <property type="match status" value="1"/>
</dbReference>
<evidence type="ECO:0000256" key="3">
    <source>
        <dbReference type="ARBA" id="ARBA00022563"/>
    </source>
</evidence>
<name>A0ABQ4PSA0_9PROT</name>
<comment type="cofactor">
    <cofactor evidence="1 6">
        <name>pyridoxal 5'-phosphate</name>
        <dbReference type="ChEBI" id="CHEBI:597326"/>
    </cofactor>
</comment>
<keyword evidence="4 6" id="KW-0808">Transferase</keyword>
<protein>
    <recommendedName>
        <fullName evidence="6">Serine hydroxymethyltransferase</fullName>
        <shortName evidence="6">SHMT</shortName>
        <shortName evidence="6">Serine methylase</shortName>
        <ecNumber evidence="6">2.1.2.1</ecNumber>
    </recommendedName>
</protein>
<evidence type="ECO:0000259" key="8">
    <source>
        <dbReference type="Pfam" id="PF00464"/>
    </source>
</evidence>
<dbReference type="PANTHER" id="PTHR11680:SF35">
    <property type="entry name" value="SERINE HYDROXYMETHYLTRANSFERASE 1"/>
    <property type="match status" value="1"/>
</dbReference>
<dbReference type="RefSeq" id="WP_284358358.1">
    <property type="nucleotide sequence ID" value="NZ_BPFZ01000001.1"/>
</dbReference>
<comment type="caution">
    <text evidence="9">The sequence shown here is derived from an EMBL/GenBank/DDBJ whole genome shotgun (WGS) entry which is preliminary data.</text>
</comment>
<evidence type="ECO:0000256" key="4">
    <source>
        <dbReference type="ARBA" id="ARBA00022679"/>
    </source>
</evidence>
<feature type="binding site" evidence="6">
    <location>
        <begin position="137"/>
        <end position="139"/>
    </location>
    <ligand>
        <name>(6S)-5,6,7,8-tetrahydrofolate</name>
        <dbReference type="ChEBI" id="CHEBI:57453"/>
    </ligand>
</feature>
<evidence type="ECO:0000256" key="7">
    <source>
        <dbReference type="SAM" id="MobiDB-lite"/>
    </source>
</evidence>
<evidence type="ECO:0000313" key="9">
    <source>
        <dbReference type="EMBL" id="GIU65891.1"/>
    </source>
</evidence>
<reference evidence="9" key="1">
    <citation type="submission" date="2021-05" db="EMBL/GenBank/DDBJ databases">
        <authorList>
            <person name="Tanabe Y."/>
        </authorList>
    </citation>
    <scope>NUCLEOTIDE SEQUENCE</scope>
    <source>
        <strain evidence="9">BOTRYCO-1</strain>
    </source>
</reference>
<dbReference type="EC" id="2.1.2.1" evidence="6"/>
<feature type="domain" description="Serine hydroxymethyltransferase-like" evidence="8">
    <location>
        <begin position="21"/>
        <end position="395"/>
    </location>
</feature>
<evidence type="ECO:0000313" key="10">
    <source>
        <dbReference type="Proteomes" id="UP001161064"/>
    </source>
</evidence>
<evidence type="ECO:0000256" key="1">
    <source>
        <dbReference type="ARBA" id="ARBA00001933"/>
    </source>
</evidence>
<comment type="pathway">
    <text evidence="6">Amino-acid biosynthesis; glycine biosynthesis; glycine from L-serine: step 1/1.</text>
</comment>
<dbReference type="Gene3D" id="3.90.1150.10">
    <property type="entry name" value="Aspartate Aminotransferase, domain 1"/>
    <property type="match status" value="1"/>
</dbReference>
<dbReference type="PROSITE" id="PS00096">
    <property type="entry name" value="SHMT"/>
    <property type="match status" value="1"/>
</dbReference>
<accession>A0ABQ4PSA0</accession>
<feature type="region of interest" description="Disordered" evidence="7">
    <location>
        <begin position="358"/>
        <end position="378"/>
    </location>
</feature>
<feature type="binding site" evidence="6">
    <location>
        <position position="133"/>
    </location>
    <ligand>
        <name>(6S)-5,6,7,8-tetrahydrofolate</name>
        <dbReference type="ChEBI" id="CHEBI:57453"/>
    </ligand>
</feature>
<dbReference type="SUPFAM" id="SSF53383">
    <property type="entry name" value="PLP-dependent transferases"/>
    <property type="match status" value="1"/>
</dbReference>
<comment type="subcellular location">
    <subcellularLocation>
        <location evidence="6">Cytoplasm</location>
    </subcellularLocation>
</comment>
<dbReference type="InterPro" id="IPR015422">
    <property type="entry name" value="PyrdxlP-dep_Trfase_small"/>
</dbReference>
<dbReference type="Proteomes" id="UP001161064">
    <property type="component" value="Unassembled WGS sequence"/>
</dbReference>
<dbReference type="InterPro" id="IPR001085">
    <property type="entry name" value="Ser_HO-MeTrfase"/>
</dbReference>
<dbReference type="CDD" id="cd00378">
    <property type="entry name" value="SHMT"/>
    <property type="match status" value="1"/>
</dbReference>
<keyword evidence="5 6" id="KW-0663">Pyridoxal phosphate</keyword>
<dbReference type="HAMAP" id="MF_00051">
    <property type="entry name" value="SHMT"/>
    <property type="match status" value="1"/>
</dbReference>
<dbReference type="PANTHER" id="PTHR11680">
    <property type="entry name" value="SERINE HYDROXYMETHYLTRANSFERASE"/>
    <property type="match status" value="1"/>
</dbReference>
<sequence>MSMTLAPQLYDNINFFGGSVQNQDPDLAKALAGELHRQQTQIELIASENIVSKAVLEVQGSVLTNKYAEGYPGRRYYGGCEYVDVAENLAITRAKALFDCAYANVQPHSGAQANQAVFFALLKPGDTFLGLDLASGGHLTHGSPANQSGKWFNAISYGVNREDQLIDYDGVEALARQHRPKLIIAGGSAYPRHIDFARFREIADRFDAYFMVDMAHFSGLVAGRAHPNPLGHAHVVTTTTHKTLRGPRGGMILSNDLELGKKFDSAVFPGLQGGPLMHVIAAKAVAFGEALTPAFQAYARHVVENAQAMAAAVKAGGFDLVSGGTDTHVVLVDLQPKDLTGKASEAALERAGLTCNKNGVPFDPRPPSTTSGIRLGSPAGTTRGFGVSEFTWIGHKIVEVLDSLVGTPEGNPEVEQRVRREVEALCARFPIY</sequence>
<dbReference type="InterPro" id="IPR049943">
    <property type="entry name" value="Ser_HO-MeTrfase-like"/>
</dbReference>
<evidence type="ECO:0000256" key="5">
    <source>
        <dbReference type="ARBA" id="ARBA00022898"/>
    </source>
</evidence>
<organism evidence="9 10">
    <name type="scientific">Candidatus Phycosocius spiralis</name>
    <dbReference type="NCBI Taxonomy" id="2815099"/>
    <lineage>
        <taxon>Bacteria</taxon>
        <taxon>Pseudomonadati</taxon>
        <taxon>Pseudomonadota</taxon>
        <taxon>Alphaproteobacteria</taxon>
        <taxon>Caulobacterales</taxon>
        <taxon>Caulobacterales incertae sedis</taxon>
        <taxon>Candidatus Phycosocius</taxon>
    </lineage>
</organism>
<evidence type="ECO:0000256" key="6">
    <source>
        <dbReference type="HAMAP-Rule" id="MF_00051"/>
    </source>
</evidence>
<dbReference type="EMBL" id="BPFZ01000001">
    <property type="protein sequence ID" value="GIU65891.1"/>
    <property type="molecule type" value="Genomic_DNA"/>
</dbReference>
<comment type="subunit">
    <text evidence="6">Homodimer.</text>
</comment>
<keyword evidence="6" id="KW-0963">Cytoplasm</keyword>
<dbReference type="Gene3D" id="3.40.640.10">
    <property type="entry name" value="Type I PLP-dependent aspartate aminotransferase-like (Major domain)"/>
    <property type="match status" value="1"/>
</dbReference>
<comment type="function">
    <text evidence="6">Catalyzes the reversible interconversion of serine and glycine with tetrahydrofolate (THF) serving as the one-carbon carrier. This reaction serves as the major source of one-carbon groups required for the biosynthesis of purines, thymidylate, methionine, and other important biomolecules. Also exhibits THF-independent aldolase activity toward beta-hydroxyamino acids, producing glycine and aldehydes, via a retro-aldol mechanism.</text>
</comment>
<proteinExistence type="inferred from homology"/>
<comment type="catalytic activity">
    <reaction evidence="6">
        <text>(6R)-5,10-methylene-5,6,7,8-tetrahydrofolate + glycine + H2O = (6S)-5,6,7,8-tetrahydrofolate + L-serine</text>
        <dbReference type="Rhea" id="RHEA:15481"/>
        <dbReference type="ChEBI" id="CHEBI:15377"/>
        <dbReference type="ChEBI" id="CHEBI:15636"/>
        <dbReference type="ChEBI" id="CHEBI:33384"/>
        <dbReference type="ChEBI" id="CHEBI:57305"/>
        <dbReference type="ChEBI" id="CHEBI:57453"/>
        <dbReference type="EC" id="2.1.2.1"/>
    </reaction>
</comment>
<evidence type="ECO:0000256" key="2">
    <source>
        <dbReference type="ARBA" id="ARBA00006376"/>
    </source>
</evidence>
<gene>
    <name evidence="6 9" type="primary">glyA</name>
    <name evidence="9" type="ORF">PsB1_0045</name>
</gene>
<comment type="pathway">
    <text evidence="6">One-carbon metabolism; tetrahydrofolate interconversion.</text>
</comment>
<keyword evidence="3 6" id="KW-0554">One-carbon metabolism</keyword>
<dbReference type="InterPro" id="IPR019798">
    <property type="entry name" value="Ser_HO-MeTrfase_PLP_BS"/>
</dbReference>
<dbReference type="InterPro" id="IPR015421">
    <property type="entry name" value="PyrdxlP-dep_Trfase_major"/>
</dbReference>
<comment type="similarity">
    <text evidence="2 6">Belongs to the SHMT family.</text>
</comment>
<dbReference type="Pfam" id="PF00464">
    <property type="entry name" value="SHMT"/>
    <property type="match status" value="1"/>
</dbReference>
<dbReference type="InterPro" id="IPR039429">
    <property type="entry name" value="SHMT-like_dom"/>
</dbReference>
<keyword evidence="6" id="KW-0028">Amino-acid biosynthesis</keyword>
<dbReference type="NCBIfam" id="NF000586">
    <property type="entry name" value="PRK00011.1"/>
    <property type="match status" value="1"/>
</dbReference>